<dbReference type="PROSITE" id="PS51011">
    <property type="entry name" value="ARID"/>
    <property type="match status" value="1"/>
</dbReference>
<dbReference type="PROSITE" id="PS50118">
    <property type="entry name" value="HMG_BOX_2"/>
    <property type="match status" value="1"/>
</dbReference>
<keyword evidence="2 6" id="KW-0238">DNA-binding</keyword>
<feature type="compositionally biased region" description="Polar residues" evidence="7">
    <location>
        <begin position="1"/>
        <end position="23"/>
    </location>
</feature>
<dbReference type="SUPFAM" id="SSF46774">
    <property type="entry name" value="ARID-like"/>
    <property type="match status" value="1"/>
</dbReference>
<feature type="domain" description="HMG box" evidence="8">
    <location>
        <begin position="269"/>
        <end position="336"/>
    </location>
</feature>
<evidence type="ECO:0000256" key="5">
    <source>
        <dbReference type="ARBA" id="ARBA00054600"/>
    </source>
</evidence>
<dbReference type="AlphaFoldDB" id="A0A8B8PH59"/>
<dbReference type="SMART" id="SM01014">
    <property type="entry name" value="ARID"/>
    <property type="match status" value="1"/>
</dbReference>
<dbReference type="Gene3D" id="1.10.30.10">
    <property type="entry name" value="High mobility group box domain"/>
    <property type="match status" value="1"/>
</dbReference>
<feature type="domain" description="ARID" evidence="9">
    <location>
        <begin position="38"/>
        <end position="129"/>
    </location>
</feature>
<dbReference type="InterPro" id="IPR036910">
    <property type="entry name" value="HMG_box_dom_sf"/>
</dbReference>
<dbReference type="InterPro" id="IPR001606">
    <property type="entry name" value="ARID_dom"/>
</dbReference>
<keyword evidence="4 6" id="KW-0539">Nucleus</keyword>
<feature type="DNA-binding region" description="HMG box" evidence="6">
    <location>
        <begin position="269"/>
        <end position="336"/>
    </location>
</feature>
<sequence length="475" mass="53030">MASTSGGNQSPMSPLQEQTQTSGYHPYPPPLAEYDDVVASPSLFMTTLEKLHSTMGTKFMIPIIGGKELDLHQLFVEVTSRGGIEKIIKERRWKDVTAIFNFPSTATNASFVLRKYYVSLLHHYEQIYFFKARIWTPLSAGTLQSPPVPTFLAQQMDAMRPAQESKVPMTAQPRTTASDFARASTAWPANSPVVGVIDGKFESGYLVTVSIGSEKLKGVLYQAPQSTAGKMPQQFNFSINNNNVAGGSGIQRRRRRKKSEIKRRDPAHPKPNRSGYNFFFAEQHARLKPLHPGKDREISRMIGELWNKLNESERAVYQDKALKDKERYKMEMESYRERLRMGQVVSDAVPLQQRLPELDVDMADADADANPEETEEGNSLQTQDNESSTDKSFTEDDNKDTEKELDVEASPVSAVVVESSNLDVNDAHPEMEVANAEGHEKQDIAVENVVVAESVEDGTENVEDVDKEKLGQPSG</sequence>
<evidence type="ECO:0000313" key="11">
    <source>
        <dbReference type="RefSeq" id="XP_030534029.1"/>
    </source>
</evidence>
<dbReference type="FunFam" id="1.10.30.10:FF:000055">
    <property type="entry name" value="High mobility group B protein 15"/>
    <property type="match status" value="1"/>
</dbReference>
<dbReference type="Gene3D" id="1.10.150.60">
    <property type="entry name" value="ARID DNA-binding domain"/>
    <property type="match status" value="1"/>
</dbReference>
<dbReference type="RefSeq" id="XP_030534029.1">
    <property type="nucleotide sequence ID" value="XM_030678169.1"/>
</dbReference>
<dbReference type="CDD" id="cd22009">
    <property type="entry name" value="HMG-box_AtHMGB9-like"/>
    <property type="match status" value="1"/>
</dbReference>
<dbReference type="GO" id="GO:0005634">
    <property type="term" value="C:nucleus"/>
    <property type="evidence" value="ECO:0007669"/>
    <property type="project" value="UniProtKB-UniRule"/>
</dbReference>
<dbReference type="SMART" id="SM00501">
    <property type="entry name" value="BRIGHT"/>
    <property type="match status" value="1"/>
</dbReference>
<dbReference type="GO" id="GO:0003677">
    <property type="term" value="F:DNA binding"/>
    <property type="evidence" value="ECO:0007669"/>
    <property type="project" value="UniProtKB-UniRule"/>
</dbReference>
<evidence type="ECO:0000259" key="8">
    <source>
        <dbReference type="PROSITE" id="PS50118"/>
    </source>
</evidence>
<feature type="compositionally biased region" description="Basic and acidic residues" evidence="7">
    <location>
        <begin position="464"/>
        <end position="475"/>
    </location>
</feature>
<name>A0A8B8PH59_9MYRT</name>
<accession>A0A8B8PH59</accession>
<evidence type="ECO:0000256" key="3">
    <source>
        <dbReference type="ARBA" id="ARBA00023163"/>
    </source>
</evidence>
<dbReference type="Proteomes" id="UP000827889">
    <property type="component" value="Chromosome 1"/>
</dbReference>
<evidence type="ECO:0000256" key="7">
    <source>
        <dbReference type="SAM" id="MobiDB-lite"/>
    </source>
</evidence>
<evidence type="ECO:0000313" key="12">
    <source>
        <dbReference type="RefSeq" id="XP_048140967.1"/>
    </source>
</evidence>
<dbReference type="PANTHER" id="PTHR46691">
    <property type="entry name" value="HIGH MOBILITY GROUP B PROTEIN 9"/>
    <property type="match status" value="1"/>
</dbReference>
<dbReference type="GeneID" id="115743407"/>
<feature type="compositionally biased region" description="Polar residues" evidence="7">
    <location>
        <begin position="377"/>
        <end position="386"/>
    </location>
</feature>
<dbReference type="RefSeq" id="XP_048140972.1">
    <property type="nucleotide sequence ID" value="XM_048285015.1"/>
</dbReference>
<evidence type="ECO:0000256" key="6">
    <source>
        <dbReference type="PROSITE-ProRule" id="PRU00267"/>
    </source>
</evidence>
<feature type="compositionally biased region" description="Basic residues" evidence="7">
    <location>
        <begin position="251"/>
        <end position="261"/>
    </location>
</feature>
<reference evidence="11" key="1">
    <citation type="submission" date="2025-04" db="UniProtKB">
        <authorList>
            <consortium name="RefSeq"/>
        </authorList>
    </citation>
    <scope>IDENTIFICATION</scope>
</reference>
<protein>
    <submittedName>
        <fullName evidence="11 12 13">High mobility group B protein 15</fullName>
    </submittedName>
</protein>
<comment type="function">
    <text evidence="5">Binds preferentially DNA with A/T-rich content.</text>
</comment>
<keyword evidence="1" id="KW-0805">Transcription regulation</keyword>
<dbReference type="KEGG" id="rarg:115743407"/>
<feature type="region of interest" description="Disordered" evidence="7">
    <location>
        <begin position="240"/>
        <end position="276"/>
    </location>
</feature>
<evidence type="ECO:0000313" key="10">
    <source>
        <dbReference type="Proteomes" id="UP000827889"/>
    </source>
</evidence>
<dbReference type="InterPro" id="IPR045303">
    <property type="entry name" value="ARID_HMGB9-like"/>
</dbReference>
<feature type="compositionally biased region" description="Acidic residues" evidence="7">
    <location>
        <begin position="366"/>
        <end position="376"/>
    </location>
</feature>
<proteinExistence type="predicted"/>
<feature type="region of interest" description="Disordered" evidence="7">
    <location>
        <begin position="455"/>
        <end position="475"/>
    </location>
</feature>
<evidence type="ECO:0000256" key="1">
    <source>
        <dbReference type="ARBA" id="ARBA00023015"/>
    </source>
</evidence>
<keyword evidence="10" id="KW-1185">Reference proteome</keyword>
<dbReference type="Pfam" id="PF01388">
    <property type="entry name" value="ARID"/>
    <property type="match status" value="1"/>
</dbReference>
<dbReference type="InterPro" id="IPR009071">
    <property type="entry name" value="HMG_box_dom"/>
</dbReference>
<dbReference type="SUPFAM" id="SSF47095">
    <property type="entry name" value="HMG-box"/>
    <property type="match status" value="1"/>
</dbReference>
<feature type="compositionally biased region" description="Basic and acidic residues" evidence="7">
    <location>
        <begin position="388"/>
        <end position="406"/>
    </location>
</feature>
<dbReference type="SMART" id="SM00398">
    <property type="entry name" value="HMG"/>
    <property type="match status" value="1"/>
</dbReference>
<evidence type="ECO:0000313" key="13">
    <source>
        <dbReference type="RefSeq" id="XP_048140972.1"/>
    </source>
</evidence>
<keyword evidence="3" id="KW-0804">Transcription</keyword>
<dbReference type="OrthoDB" id="338531at2759"/>
<feature type="region of interest" description="Disordered" evidence="7">
    <location>
        <begin position="1"/>
        <end position="26"/>
    </location>
</feature>
<reference evidence="10 12" key="2">
    <citation type="submission" date="2025-05" db="UniProtKB">
        <authorList>
            <consortium name="RefSeq"/>
        </authorList>
    </citation>
    <scope>NUCLEOTIDE SEQUENCE [LARGE SCALE GENOMIC DNA]</scope>
    <source>
        <tissue evidence="12 13">Leaf</tissue>
    </source>
</reference>
<dbReference type="RefSeq" id="XP_048140967.1">
    <property type="nucleotide sequence ID" value="XM_048285010.1"/>
</dbReference>
<gene>
    <name evidence="11 12 13" type="primary">LOC115743407</name>
</gene>
<evidence type="ECO:0000256" key="4">
    <source>
        <dbReference type="ARBA" id="ARBA00023242"/>
    </source>
</evidence>
<feature type="region of interest" description="Disordered" evidence="7">
    <location>
        <begin position="366"/>
        <end position="412"/>
    </location>
</feature>
<dbReference type="PANTHER" id="PTHR46691:SF3">
    <property type="entry name" value="HIGH MOBILITY GROUP B PROTEIN 15"/>
    <property type="match status" value="1"/>
</dbReference>
<dbReference type="InterPro" id="IPR036431">
    <property type="entry name" value="ARID_dom_sf"/>
</dbReference>
<dbReference type="Pfam" id="PF00505">
    <property type="entry name" value="HMG_box"/>
    <property type="match status" value="1"/>
</dbReference>
<evidence type="ECO:0000256" key="2">
    <source>
        <dbReference type="ARBA" id="ARBA00023125"/>
    </source>
</evidence>
<organism evidence="10 11">
    <name type="scientific">Rhodamnia argentea</name>
    <dbReference type="NCBI Taxonomy" id="178133"/>
    <lineage>
        <taxon>Eukaryota</taxon>
        <taxon>Viridiplantae</taxon>
        <taxon>Streptophyta</taxon>
        <taxon>Embryophyta</taxon>
        <taxon>Tracheophyta</taxon>
        <taxon>Spermatophyta</taxon>
        <taxon>Magnoliopsida</taxon>
        <taxon>eudicotyledons</taxon>
        <taxon>Gunneridae</taxon>
        <taxon>Pentapetalae</taxon>
        <taxon>rosids</taxon>
        <taxon>malvids</taxon>
        <taxon>Myrtales</taxon>
        <taxon>Myrtaceae</taxon>
        <taxon>Myrtoideae</taxon>
        <taxon>Myrteae</taxon>
        <taxon>Australasian group</taxon>
        <taxon>Rhodamnia</taxon>
    </lineage>
</organism>
<evidence type="ECO:0000259" key="9">
    <source>
        <dbReference type="PROSITE" id="PS51011"/>
    </source>
</evidence>
<dbReference type="FunFam" id="1.10.150.60:FF:000022">
    <property type="entry name" value="High mobility group B protein 15"/>
    <property type="match status" value="1"/>
</dbReference>
<dbReference type="CDD" id="cd16872">
    <property type="entry name" value="ARID_HMGB9-like"/>
    <property type="match status" value="1"/>
</dbReference>